<dbReference type="Proteomes" id="UP000037510">
    <property type="component" value="Unassembled WGS sequence"/>
</dbReference>
<accession>A0A0L7LV34</accession>
<keyword evidence="3" id="KW-1185">Reference proteome</keyword>
<dbReference type="Gene3D" id="3.40.525.10">
    <property type="entry name" value="CRAL-TRIO lipid binding domain"/>
    <property type="match status" value="1"/>
</dbReference>
<dbReference type="InterPro" id="IPR001251">
    <property type="entry name" value="CRAL-TRIO_dom"/>
</dbReference>
<evidence type="ECO:0000313" key="3">
    <source>
        <dbReference type="Proteomes" id="UP000037510"/>
    </source>
</evidence>
<dbReference type="CDD" id="cd00170">
    <property type="entry name" value="SEC14"/>
    <property type="match status" value="1"/>
</dbReference>
<comment type="caution">
    <text evidence="2">The sequence shown here is derived from an EMBL/GenBank/DDBJ whole genome shotgun (WGS) entry which is preliminary data.</text>
</comment>
<dbReference type="GO" id="GO:0016020">
    <property type="term" value="C:membrane"/>
    <property type="evidence" value="ECO:0007669"/>
    <property type="project" value="TreeGrafter"/>
</dbReference>
<dbReference type="SUPFAM" id="SSF46938">
    <property type="entry name" value="CRAL/TRIO N-terminal domain"/>
    <property type="match status" value="1"/>
</dbReference>
<dbReference type="AlphaFoldDB" id="A0A0L7LV34"/>
<dbReference type="Gene3D" id="1.10.8.20">
    <property type="entry name" value="N-terminal domain of phosphatidylinositol transfer protein sec14p"/>
    <property type="match status" value="1"/>
</dbReference>
<gene>
    <name evidence="2" type="ORF">OBRU01_00589</name>
</gene>
<organism evidence="2 3">
    <name type="scientific">Operophtera brumata</name>
    <name type="common">Winter moth</name>
    <name type="synonym">Phalaena brumata</name>
    <dbReference type="NCBI Taxonomy" id="104452"/>
    <lineage>
        <taxon>Eukaryota</taxon>
        <taxon>Metazoa</taxon>
        <taxon>Ecdysozoa</taxon>
        <taxon>Arthropoda</taxon>
        <taxon>Hexapoda</taxon>
        <taxon>Insecta</taxon>
        <taxon>Pterygota</taxon>
        <taxon>Neoptera</taxon>
        <taxon>Endopterygota</taxon>
        <taxon>Lepidoptera</taxon>
        <taxon>Glossata</taxon>
        <taxon>Ditrysia</taxon>
        <taxon>Geometroidea</taxon>
        <taxon>Geometridae</taxon>
        <taxon>Larentiinae</taxon>
        <taxon>Operophtera</taxon>
    </lineage>
</organism>
<dbReference type="PANTHER" id="PTHR10174:SF120">
    <property type="entry name" value="CELLULAR RETINALDEHYDE BINDING PROTEIN"/>
    <property type="match status" value="1"/>
</dbReference>
<sequence length="500" mass="56828">MRFQCLICNEILELPADHTLSLRELQTIPPKEMVECLAHLSKEPLAPQEADFIWQSIVTTYAGVGNIPEKVLMILHYVTVAVKPEDYANMTLSNIEVIENFGLDYNLEQAQMSAIAERVREDFAGKEPEDYTYYDLVAMKQILCQFNRSEIERIHPSAYREAASTLGKLNNCGTEAMAGFATLAVQKSAFGPPNGWTLSTVDLLGKMTTASVLLTVSTSWNVCDKVDKECITRTVTKIAADAAKELRETPATRAEGLRLMREWIQQNCDVKNVRQDEEFLLRFLRQKKYSIPMAQQTLLKYIAVSPVRDSKGRRVIVYNMSHFNAAKYNCWDMCRAHFLVYESLLDDSMDQMCGFTHVGNGGGVTGAHITSWNPTDFARLLKHKEFHLMNIPATIKYIIDFATSKVTPKMAERLHIYTNLKQLHKNLDEACLPKEYGGHMLFKDMVRYTQQILKEKRQVLLDLDKMEILSTKGIVSSRRSNALKPDSVSVEGSFRKLEID</sequence>
<dbReference type="GO" id="GO:1902936">
    <property type="term" value="F:phosphatidylinositol bisphosphate binding"/>
    <property type="evidence" value="ECO:0007669"/>
    <property type="project" value="TreeGrafter"/>
</dbReference>
<proteinExistence type="predicted"/>
<dbReference type="SUPFAM" id="SSF52087">
    <property type="entry name" value="CRAL/TRIO domain"/>
    <property type="match status" value="1"/>
</dbReference>
<reference evidence="2 3" key="1">
    <citation type="journal article" date="2015" name="Genome Biol. Evol.">
        <title>The genome of winter moth (Operophtera brumata) provides a genomic perspective on sexual dimorphism and phenology.</title>
        <authorList>
            <person name="Derks M.F."/>
            <person name="Smit S."/>
            <person name="Salis L."/>
            <person name="Schijlen E."/>
            <person name="Bossers A."/>
            <person name="Mateman C."/>
            <person name="Pijl A.S."/>
            <person name="de Ridder D."/>
            <person name="Groenen M.A."/>
            <person name="Visser M.E."/>
            <person name="Megens H.J."/>
        </authorList>
    </citation>
    <scope>NUCLEOTIDE SEQUENCE [LARGE SCALE GENOMIC DNA]</scope>
    <source>
        <strain evidence="2">WM2013NL</strain>
        <tissue evidence="2">Head and thorax</tissue>
    </source>
</reference>
<protein>
    <submittedName>
        <fullName evidence="2">Cellular retinaldehyde binding protein</fullName>
    </submittedName>
</protein>
<dbReference type="EMBL" id="JTDY01000029">
    <property type="protein sequence ID" value="KOB79312.1"/>
    <property type="molecule type" value="Genomic_DNA"/>
</dbReference>
<dbReference type="InterPro" id="IPR036865">
    <property type="entry name" value="CRAL-TRIO_dom_sf"/>
</dbReference>
<dbReference type="InterPro" id="IPR011074">
    <property type="entry name" value="CRAL/TRIO_N_dom"/>
</dbReference>
<name>A0A0L7LV34_OPEBR</name>
<dbReference type="InterPro" id="IPR036273">
    <property type="entry name" value="CRAL/TRIO_N_dom_sf"/>
</dbReference>
<dbReference type="PANTHER" id="PTHR10174">
    <property type="entry name" value="ALPHA-TOCOPHEROL TRANSFER PROTEIN-RELATED"/>
    <property type="match status" value="1"/>
</dbReference>
<dbReference type="STRING" id="104452.A0A0L7LV34"/>
<evidence type="ECO:0000259" key="1">
    <source>
        <dbReference type="PROSITE" id="PS50191"/>
    </source>
</evidence>
<feature type="domain" description="CRAL-TRIO" evidence="1">
    <location>
        <begin position="292"/>
        <end position="444"/>
    </location>
</feature>
<dbReference type="PROSITE" id="PS50191">
    <property type="entry name" value="CRAL_TRIO"/>
    <property type="match status" value="1"/>
</dbReference>
<evidence type="ECO:0000313" key="2">
    <source>
        <dbReference type="EMBL" id="KOB79312.1"/>
    </source>
</evidence>
<dbReference type="Pfam" id="PF00650">
    <property type="entry name" value="CRAL_TRIO"/>
    <property type="match status" value="1"/>
</dbReference>
<dbReference type="SMART" id="SM01100">
    <property type="entry name" value="CRAL_TRIO_N"/>
    <property type="match status" value="1"/>
</dbReference>